<evidence type="ECO:0000259" key="1">
    <source>
        <dbReference type="PROSITE" id="PS50075"/>
    </source>
</evidence>
<dbReference type="InterPro" id="IPR009081">
    <property type="entry name" value="PP-bd_ACP"/>
</dbReference>
<keyword evidence="3" id="KW-1185">Reference proteome</keyword>
<proteinExistence type="predicted"/>
<comment type="caution">
    <text evidence="2">The sequence shown here is derived from an EMBL/GenBank/DDBJ whole genome shotgun (WGS) entry which is preliminary data.</text>
</comment>
<dbReference type="EMBL" id="JBHUKQ010000004">
    <property type="protein sequence ID" value="MFD2479697.1"/>
    <property type="molecule type" value="Genomic_DNA"/>
</dbReference>
<accession>A0ABW5HSA3</accession>
<gene>
    <name evidence="2" type="ORF">ACFSUT_05395</name>
</gene>
<reference evidence="3" key="1">
    <citation type="journal article" date="2019" name="Int. J. Syst. Evol. Microbiol.">
        <title>The Global Catalogue of Microorganisms (GCM) 10K type strain sequencing project: providing services to taxonomists for standard genome sequencing and annotation.</title>
        <authorList>
            <consortium name="The Broad Institute Genomics Platform"/>
            <consortium name="The Broad Institute Genome Sequencing Center for Infectious Disease"/>
            <person name="Wu L."/>
            <person name="Ma J."/>
        </authorList>
    </citation>
    <scope>NUCLEOTIDE SEQUENCE [LARGE SCALE GENOMIC DNA]</scope>
    <source>
        <strain evidence="3">CGMCC 4.7638</strain>
    </source>
</reference>
<dbReference type="SUPFAM" id="SSF47336">
    <property type="entry name" value="ACP-like"/>
    <property type="match status" value="1"/>
</dbReference>
<dbReference type="PROSITE" id="PS50075">
    <property type="entry name" value="CARRIER"/>
    <property type="match status" value="1"/>
</dbReference>
<evidence type="ECO:0000313" key="2">
    <source>
        <dbReference type="EMBL" id="MFD2479697.1"/>
    </source>
</evidence>
<dbReference type="Pfam" id="PF00550">
    <property type="entry name" value="PP-binding"/>
    <property type="match status" value="1"/>
</dbReference>
<dbReference type="Proteomes" id="UP001597542">
    <property type="component" value="Unassembled WGS sequence"/>
</dbReference>
<dbReference type="Gene3D" id="1.10.1200.10">
    <property type="entry name" value="ACP-like"/>
    <property type="match status" value="1"/>
</dbReference>
<protein>
    <submittedName>
        <fullName evidence="2">Acyl carrier protein</fullName>
    </submittedName>
</protein>
<sequence>MNTELPKLATVLSTWSDVEPEEIKEDDTLDDLDVDSISRLELTLALRKTFNVEIDEEEIFRAKTVADLLCMIETGKQGAASRE</sequence>
<dbReference type="RefSeq" id="WP_344277949.1">
    <property type="nucleotide sequence ID" value="NZ_BAAAHV010000013.1"/>
</dbReference>
<evidence type="ECO:0000313" key="3">
    <source>
        <dbReference type="Proteomes" id="UP001597542"/>
    </source>
</evidence>
<feature type="domain" description="Carrier" evidence="1">
    <location>
        <begin position="2"/>
        <end position="76"/>
    </location>
</feature>
<name>A0ABW5HSA3_9PSEU</name>
<organism evidence="2 3">
    <name type="scientific">Amycolatopsis albidoflavus</name>
    <dbReference type="NCBI Taxonomy" id="102226"/>
    <lineage>
        <taxon>Bacteria</taxon>
        <taxon>Bacillati</taxon>
        <taxon>Actinomycetota</taxon>
        <taxon>Actinomycetes</taxon>
        <taxon>Pseudonocardiales</taxon>
        <taxon>Pseudonocardiaceae</taxon>
        <taxon>Amycolatopsis</taxon>
    </lineage>
</organism>
<dbReference type="InterPro" id="IPR036736">
    <property type="entry name" value="ACP-like_sf"/>
</dbReference>